<gene>
    <name evidence="2" type="ORF">EVAR_36475_1</name>
</gene>
<proteinExistence type="predicted"/>
<organism evidence="2 3">
    <name type="scientific">Eumeta variegata</name>
    <name type="common">Bagworm moth</name>
    <name type="synonym">Eumeta japonica</name>
    <dbReference type="NCBI Taxonomy" id="151549"/>
    <lineage>
        <taxon>Eukaryota</taxon>
        <taxon>Metazoa</taxon>
        <taxon>Ecdysozoa</taxon>
        <taxon>Arthropoda</taxon>
        <taxon>Hexapoda</taxon>
        <taxon>Insecta</taxon>
        <taxon>Pterygota</taxon>
        <taxon>Neoptera</taxon>
        <taxon>Endopterygota</taxon>
        <taxon>Lepidoptera</taxon>
        <taxon>Glossata</taxon>
        <taxon>Ditrysia</taxon>
        <taxon>Tineoidea</taxon>
        <taxon>Psychidae</taxon>
        <taxon>Oiketicinae</taxon>
        <taxon>Eumeta</taxon>
    </lineage>
</organism>
<comment type="caution">
    <text evidence="2">The sequence shown here is derived from an EMBL/GenBank/DDBJ whole genome shotgun (WGS) entry which is preliminary data.</text>
</comment>
<evidence type="ECO:0000313" key="2">
    <source>
        <dbReference type="EMBL" id="GBP54260.1"/>
    </source>
</evidence>
<evidence type="ECO:0000313" key="3">
    <source>
        <dbReference type="Proteomes" id="UP000299102"/>
    </source>
</evidence>
<feature type="region of interest" description="Disordered" evidence="1">
    <location>
        <begin position="93"/>
        <end position="122"/>
    </location>
</feature>
<reference evidence="2 3" key="1">
    <citation type="journal article" date="2019" name="Commun. Biol.">
        <title>The bagworm genome reveals a unique fibroin gene that provides high tensile strength.</title>
        <authorList>
            <person name="Kono N."/>
            <person name="Nakamura H."/>
            <person name="Ohtoshi R."/>
            <person name="Tomita M."/>
            <person name="Numata K."/>
            <person name="Arakawa K."/>
        </authorList>
    </citation>
    <scope>NUCLEOTIDE SEQUENCE [LARGE SCALE GENOMIC DNA]</scope>
</reference>
<feature type="region of interest" description="Disordered" evidence="1">
    <location>
        <begin position="62"/>
        <end position="81"/>
    </location>
</feature>
<sequence>MHKCGSQTLQPDGSATATRRELSSSDVPELSEGHTPRNHIVPRFGPRGGLFSQRCHDTIKLWGGQRQPGDAGSAGGVVTGATRSVNSDFHYANELISQPPPPRLEGGTSPKISASDGLVREP</sequence>
<keyword evidence="3" id="KW-1185">Reference proteome</keyword>
<feature type="region of interest" description="Disordered" evidence="1">
    <location>
        <begin position="1"/>
        <end position="49"/>
    </location>
</feature>
<dbReference type="EMBL" id="BGZK01000642">
    <property type="protein sequence ID" value="GBP54260.1"/>
    <property type="molecule type" value="Genomic_DNA"/>
</dbReference>
<dbReference type="Proteomes" id="UP000299102">
    <property type="component" value="Unassembled WGS sequence"/>
</dbReference>
<evidence type="ECO:0000256" key="1">
    <source>
        <dbReference type="SAM" id="MobiDB-lite"/>
    </source>
</evidence>
<protein>
    <submittedName>
        <fullName evidence="2">Uncharacterized protein</fullName>
    </submittedName>
</protein>
<accession>A0A4C1WTR8</accession>
<feature type="compositionally biased region" description="Polar residues" evidence="1">
    <location>
        <begin position="1"/>
        <end position="17"/>
    </location>
</feature>
<name>A0A4C1WTR8_EUMVA</name>
<dbReference type="AlphaFoldDB" id="A0A4C1WTR8"/>